<evidence type="ECO:0000313" key="3">
    <source>
        <dbReference type="Proteomes" id="UP001472866"/>
    </source>
</evidence>
<feature type="region of interest" description="Disordered" evidence="1">
    <location>
        <begin position="1"/>
        <end position="84"/>
    </location>
</feature>
<evidence type="ECO:0000313" key="2">
    <source>
        <dbReference type="EMBL" id="WZN64048.1"/>
    </source>
</evidence>
<dbReference type="EMBL" id="CP151508">
    <property type="protein sequence ID" value="WZN64048.1"/>
    <property type="molecule type" value="Genomic_DNA"/>
</dbReference>
<gene>
    <name evidence="2" type="ORF">HKI87_08g56020</name>
</gene>
<accession>A0AAX4PDU1</accession>
<reference evidence="2 3" key="1">
    <citation type="submission" date="2024-03" db="EMBL/GenBank/DDBJ databases">
        <title>Complete genome sequence of the green alga Chloropicon roscoffensis RCC1871.</title>
        <authorList>
            <person name="Lemieux C."/>
            <person name="Pombert J.-F."/>
            <person name="Otis C."/>
            <person name="Turmel M."/>
        </authorList>
    </citation>
    <scope>NUCLEOTIDE SEQUENCE [LARGE SCALE GENOMIC DNA]</scope>
    <source>
        <strain evidence="2 3">RCC1871</strain>
    </source>
</reference>
<feature type="region of interest" description="Disordered" evidence="1">
    <location>
        <begin position="240"/>
        <end position="319"/>
    </location>
</feature>
<dbReference type="AlphaFoldDB" id="A0AAX4PDU1"/>
<feature type="compositionally biased region" description="Acidic residues" evidence="1">
    <location>
        <begin position="49"/>
        <end position="59"/>
    </location>
</feature>
<feature type="compositionally biased region" description="Basic and acidic residues" evidence="1">
    <location>
        <begin position="284"/>
        <end position="319"/>
    </location>
</feature>
<evidence type="ECO:0000256" key="1">
    <source>
        <dbReference type="SAM" id="MobiDB-lite"/>
    </source>
</evidence>
<keyword evidence="3" id="KW-1185">Reference proteome</keyword>
<feature type="region of interest" description="Disordered" evidence="1">
    <location>
        <begin position="370"/>
        <end position="396"/>
    </location>
</feature>
<organism evidence="2 3">
    <name type="scientific">Chloropicon roscoffensis</name>
    <dbReference type="NCBI Taxonomy" id="1461544"/>
    <lineage>
        <taxon>Eukaryota</taxon>
        <taxon>Viridiplantae</taxon>
        <taxon>Chlorophyta</taxon>
        <taxon>Chloropicophyceae</taxon>
        <taxon>Chloropicales</taxon>
        <taxon>Chloropicaceae</taxon>
        <taxon>Chloropicon</taxon>
    </lineage>
</organism>
<feature type="compositionally biased region" description="Basic and acidic residues" evidence="1">
    <location>
        <begin position="60"/>
        <end position="75"/>
    </location>
</feature>
<feature type="compositionally biased region" description="Basic and acidic residues" evidence="1">
    <location>
        <begin position="244"/>
        <end position="264"/>
    </location>
</feature>
<feature type="compositionally biased region" description="Low complexity" evidence="1">
    <location>
        <begin position="370"/>
        <end position="380"/>
    </location>
</feature>
<name>A0AAX4PDU1_9CHLO</name>
<protein>
    <submittedName>
        <fullName evidence="2">Uncharacterized protein</fullName>
    </submittedName>
</protein>
<proteinExistence type="predicted"/>
<feature type="compositionally biased region" description="Basic and acidic residues" evidence="1">
    <location>
        <begin position="15"/>
        <end position="33"/>
    </location>
</feature>
<dbReference type="Proteomes" id="UP001472866">
    <property type="component" value="Chromosome 08"/>
</dbReference>
<sequence>MSEPGGREVGVGVARDPRLGRRRLEPTEGHEEAAATDFRVLFGSSSSSSEEEEEEEVRDGDEVRRDDVRPVDRDAGPTSGPTLDAKGVALWEKGVLACPGERFGYAPAGIFPLDLKPRIQWSKRLRIPVAARQRAQSTLLACLAKRGAFEVLRGCLNSSSSYDDDGDDLGGRHKAAVERCLRDLARDRPWLEGVVKKAVEREEGLYQRIGVLGKGKEVYRNLLSAMATRLRECPLLEEAAAEAAKPEPKPKRTPEPKPEGEDKPGSPGGEMGGESSESEMEIVVSERPRSLLEERRASEAKQRSLAEMRSRHNRRSAEGLRRQLEGDRGVFMELGKVLGRFGEAGGMPAREWADRIRRAQEHDRDMVDCGLDSDSSSSGSEEVEAGSPLSPSIRTPEATCEELVRSLVWRHVERGRVSRKDGDRIIERATDKVMSRHLGATSSSFVEKEKKSIAKLVAAYVEAAGRARRR</sequence>